<evidence type="ECO:0008006" key="7">
    <source>
        <dbReference type="Google" id="ProtNLM"/>
    </source>
</evidence>
<dbReference type="GO" id="GO:0005811">
    <property type="term" value="C:lipid droplet"/>
    <property type="evidence" value="ECO:0007669"/>
    <property type="project" value="UniProtKB-SubCell"/>
</dbReference>
<evidence type="ECO:0000256" key="3">
    <source>
        <dbReference type="ARBA" id="ARBA00022677"/>
    </source>
</evidence>
<feature type="signal peptide" evidence="4">
    <location>
        <begin position="1"/>
        <end position="20"/>
    </location>
</feature>
<reference evidence="5" key="1">
    <citation type="submission" date="2019-06" db="EMBL/GenBank/DDBJ databases">
        <authorList>
            <consortium name="Wellcome Sanger Institute Data Sharing"/>
        </authorList>
    </citation>
    <scope>NUCLEOTIDE SEQUENCE [LARGE SCALE GENOMIC DNA]</scope>
</reference>
<evidence type="ECO:0000256" key="1">
    <source>
        <dbReference type="ARBA" id="ARBA00004502"/>
    </source>
</evidence>
<reference evidence="5" key="3">
    <citation type="submission" date="2025-09" db="UniProtKB">
        <authorList>
            <consortium name="Ensembl"/>
        </authorList>
    </citation>
    <scope>IDENTIFICATION</scope>
</reference>
<dbReference type="InterPro" id="IPR004279">
    <property type="entry name" value="Perilipin"/>
</dbReference>
<comment type="subcellular location">
    <subcellularLocation>
        <location evidence="1">Lipid droplet</location>
    </subcellularLocation>
</comment>
<evidence type="ECO:0000313" key="5">
    <source>
        <dbReference type="Ensembl" id="ENSSFAP00005011554.1"/>
    </source>
</evidence>
<comment type="similarity">
    <text evidence="2">Belongs to the perilipin family.</text>
</comment>
<organism evidence="5 6">
    <name type="scientific">Salarias fasciatus</name>
    <name type="common">Jewelled blenny</name>
    <name type="synonym">Blennius fasciatus</name>
    <dbReference type="NCBI Taxonomy" id="181472"/>
    <lineage>
        <taxon>Eukaryota</taxon>
        <taxon>Metazoa</taxon>
        <taxon>Chordata</taxon>
        <taxon>Craniata</taxon>
        <taxon>Vertebrata</taxon>
        <taxon>Euteleostomi</taxon>
        <taxon>Actinopterygii</taxon>
        <taxon>Neopterygii</taxon>
        <taxon>Teleostei</taxon>
        <taxon>Neoteleostei</taxon>
        <taxon>Acanthomorphata</taxon>
        <taxon>Ovalentaria</taxon>
        <taxon>Blenniimorphae</taxon>
        <taxon>Blenniiformes</taxon>
        <taxon>Blennioidei</taxon>
        <taxon>Blenniidae</taxon>
        <taxon>Salariinae</taxon>
        <taxon>Salarias</taxon>
    </lineage>
</organism>
<dbReference type="Ensembl" id="ENSSFAT00005012039.1">
    <property type="protein sequence ID" value="ENSSFAP00005011554.1"/>
    <property type="gene ID" value="ENSSFAG00005006446.1"/>
</dbReference>
<name>A0A672GJN5_SALFA</name>
<feature type="chain" id="PRO_5025652967" description="Perilipin 6" evidence="4">
    <location>
        <begin position="21"/>
        <end position="113"/>
    </location>
</feature>
<keyword evidence="3" id="KW-0551">Lipid droplet</keyword>
<keyword evidence="6" id="KW-1185">Reference proteome</keyword>
<dbReference type="GO" id="GO:0019915">
    <property type="term" value="P:lipid storage"/>
    <property type="evidence" value="ECO:0007669"/>
    <property type="project" value="TreeGrafter"/>
</dbReference>
<dbReference type="Proteomes" id="UP000472267">
    <property type="component" value="Chromosome 11"/>
</dbReference>
<protein>
    <recommendedName>
        <fullName evidence="7">Perilipin 6</fullName>
    </recommendedName>
</protein>
<keyword evidence="4" id="KW-0732">Signal</keyword>
<dbReference type="GO" id="GO:0005829">
    <property type="term" value="C:cytosol"/>
    <property type="evidence" value="ECO:0007669"/>
    <property type="project" value="TreeGrafter"/>
</dbReference>
<accession>A0A672GJN5</accession>
<dbReference type="GO" id="GO:0010890">
    <property type="term" value="P:positive regulation of triglyceride storage"/>
    <property type="evidence" value="ECO:0007669"/>
    <property type="project" value="TreeGrafter"/>
</dbReference>
<evidence type="ECO:0000313" key="6">
    <source>
        <dbReference type="Proteomes" id="UP000472267"/>
    </source>
</evidence>
<evidence type="ECO:0000256" key="4">
    <source>
        <dbReference type="SAM" id="SignalP"/>
    </source>
</evidence>
<dbReference type="PANTHER" id="PTHR14024:SF48">
    <property type="entry name" value="PERILIPIN 6"/>
    <property type="match status" value="1"/>
</dbReference>
<dbReference type="OMA" id="WCVAVAD"/>
<dbReference type="InParanoid" id="A0A672GJN5"/>
<sequence>GWCVAVADLLVFQTSAVLRATQLPLVQSALKSVTSVYSGVKGRYPLLGMMGDVAEVGVRNVSYEAMRRATPILQTLEPQIEVANSFALVGLDRLEKNFPILNQSTDEVCSALI</sequence>
<dbReference type="PANTHER" id="PTHR14024">
    <property type="entry name" value="PERILIPIN"/>
    <property type="match status" value="1"/>
</dbReference>
<proteinExistence type="inferred from homology"/>
<evidence type="ECO:0000256" key="2">
    <source>
        <dbReference type="ARBA" id="ARBA00006311"/>
    </source>
</evidence>
<dbReference type="Pfam" id="PF03036">
    <property type="entry name" value="Perilipin"/>
    <property type="match status" value="1"/>
</dbReference>
<reference evidence="5" key="2">
    <citation type="submission" date="2025-08" db="UniProtKB">
        <authorList>
            <consortium name="Ensembl"/>
        </authorList>
    </citation>
    <scope>IDENTIFICATION</scope>
</reference>
<dbReference type="AlphaFoldDB" id="A0A672GJN5"/>